<evidence type="ECO:0000256" key="5">
    <source>
        <dbReference type="ARBA" id="ARBA00012765"/>
    </source>
</evidence>
<proteinExistence type="inferred from homology"/>
<dbReference type="EMBL" id="JBHUIR010000006">
    <property type="protein sequence ID" value="MFD2258513.1"/>
    <property type="molecule type" value="Genomic_DNA"/>
</dbReference>
<comment type="pathway">
    <text evidence="3 12">One-carbon metabolism; formaldehyde degradation; formate from formaldehyde (H(4)MPT route): step 3/5.</text>
</comment>
<dbReference type="HAMAP" id="MF_00486">
    <property type="entry name" value="McH"/>
    <property type="match status" value="1"/>
</dbReference>
<protein>
    <recommendedName>
        <fullName evidence="6 12">Methenyltetrahydromethanopterin cyclohydrolase</fullName>
        <ecNumber evidence="5 12">3.5.4.27</ecNumber>
    </recommendedName>
    <alternativeName>
        <fullName evidence="10 12">Methenyl-H4MPT cyclohydrolase</fullName>
    </alternativeName>
</protein>
<dbReference type="RefSeq" id="WP_165277356.1">
    <property type="nucleotide sequence ID" value="NZ_BAABGS010000016.1"/>
</dbReference>
<evidence type="ECO:0000313" key="14">
    <source>
        <dbReference type="Proteomes" id="UP001597373"/>
    </source>
</evidence>
<evidence type="ECO:0000256" key="6">
    <source>
        <dbReference type="ARBA" id="ARBA00020597"/>
    </source>
</evidence>
<dbReference type="Gene3D" id="3.10.340.11">
    <property type="entry name" value="Methenyltetrahydromethanopterin Cyclohydrolase, Chain A, domain 1"/>
    <property type="match status" value="1"/>
</dbReference>
<dbReference type="InterPro" id="IPR003209">
    <property type="entry name" value="METHMP_CycHdrlase"/>
</dbReference>
<keyword evidence="14" id="KW-1185">Reference proteome</keyword>
<organism evidence="13 14">
    <name type="scientific">Chelativorans composti</name>
    <dbReference type="NCBI Taxonomy" id="768533"/>
    <lineage>
        <taxon>Bacteria</taxon>
        <taxon>Pseudomonadati</taxon>
        <taxon>Pseudomonadota</taxon>
        <taxon>Alphaproteobacteria</taxon>
        <taxon>Hyphomicrobiales</taxon>
        <taxon>Phyllobacteriaceae</taxon>
        <taxon>Chelativorans</taxon>
    </lineage>
</organism>
<gene>
    <name evidence="12 13" type="primary">mch</name>
    <name evidence="13" type="ORF">ACFSMZ_01850</name>
</gene>
<evidence type="ECO:0000256" key="2">
    <source>
        <dbReference type="ARBA" id="ARBA00004496"/>
    </source>
</evidence>
<comment type="catalytic activity">
    <reaction evidence="11 12">
        <text>5,10-methenyl-5,6,7,8-tetrahydromethanopterin + H2O = N(5)-formyl-5,6,7,8-tetrahydromethanopterin + H(+)</text>
        <dbReference type="Rhea" id="RHEA:19053"/>
        <dbReference type="ChEBI" id="CHEBI:15377"/>
        <dbReference type="ChEBI" id="CHEBI:15378"/>
        <dbReference type="ChEBI" id="CHEBI:58018"/>
        <dbReference type="ChEBI" id="CHEBI:58337"/>
        <dbReference type="EC" id="3.5.4.27"/>
    </reaction>
</comment>
<evidence type="ECO:0000256" key="1">
    <source>
        <dbReference type="ARBA" id="ARBA00004058"/>
    </source>
</evidence>
<sequence length="316" mass="33730">MRDGSAFLNERANGIADGMVHEAERLRIAVSKGALGCRLINAGAGVQGSIEAGLRMAEICMGGLGNVAVTLEPEGRWPFSVEVHSSQPVLACLGSQYAGWNLSVEKYFAMGSGPVRILAGVEPLFEVLTYRETASHSVVVLETADPPPEAVVQKVSKATGVAPENLTFVYAPTQSIAGTVQIAARVLEVALHKAKDIGFPIDNIVEGIARAPIPSPHPDFMTAMGRTNDAIIYGGLAHIYVNGSAKDARELAEKLPSGSSRDYGEPFAEIFKRFKGDFYAIDPLLFSPAEVIVTALETGETFRAGKRDFDRLNWGG</sequence>
<evidence type="ECO:0000256" key="11">
    <source>
        <dbReference type="ARBA" id="ARBA00048684"/>
    </source>
</evidence>
<comment type="caution">
    <text evidence="13">The sequence shown here is derived from an EMBL/GenBank/DDBJ whole genome shotgun (WGS) entry which is preliminary data.</text>
</comment>
<dbReference type="GO" id="GO:0018759">
    <property type="term" value="F:methenyltetrahydromethanopterin cyclohydrolase activity"/>
    <property type="evidence" value="ECO:0007669"/>
    <property type="project" value="UniProtKB-EC"/>
</dbReference>
<dbReference type="SUPFAM" id="SSF56199">
    <property type="entry name" value="Methenyltetrahydromethanopterin cyclohydrolase"/>
    <property type="match status" value="1"/>
</dbReference>
<dbReference type="EC" id="3.5.4.27" evidence="5 12"/>
<evidence type="ECO:0000256" key="3">
    <source>
        <dbReference type="ARBA" id="ARBA00005087"/>
    </source>
</evidence>
<dbReference type="Proteomes" id="UP001597373">
    <property type="component" value="Unassembled WGS sequence"/>
</dbReference>
<comment type="function">
    <text evidence="1 12">Catalyzes the hydrolysis of methenyl-H(4)MPT(+) to 5-formyl-H(4)MPT.</text>
</comment>
<evidence type="ECO:0000256" key="10">
    <source>
        <dbReference type="ARBA" id="ARBA00030468"/>
    </source>
</evidence>
<keyword evidence="8 12" id="KW-0554">One-carbon metabolism</keyword>
<dbReference type="Gene3D" id="3.30.1030.10">
    <property type="entry name" value="Methenyltetrahydromethanopterin Cyclohydrolase, Chain A, domain 2"/>
    <property type="match status" value="1"/>
</dbReference>
<accession>A0ABW5DDB4</accession>
<keyword evidence="9 12" id="KW-0378">Hydrolase</keyword>
<evidence type="ECO:0000256" key="4">
    <source>
        <dbReference type="ARBA" id="ARBA00006902"/>
    </source>
</evidence>
<evidence type="ECO:0000256" key="9">
    <source>
        <dbReference type="ARBA" id="ARBA00022801"/>
    </source>
</evidence>
<dbReference type="CDD" id="cd00545">
    <property type="entry name" value="MCH"/>
    <property type="match status" value="1"/>
</dbReference>
<evidence type="ECO:0000256" key="12">
    <source>
        <dbReference type="HAMAP-Rule" id="MF_00486"/>
    </source>
</evidence>
<dbReference type="Pfam" id="PF02289">
    <property type="entry name" value="MCH"/>
    <property type="match status" value="1"/>
</dbReference>
<evidence type="ECO:0000256" key="7">
    <source>
        <dbReference type="ARBA" id="ARBA00022490"/>
    </source>
</evidence>
<evidence type="ECO:0000256" key="8">
    <source>
        <dbReference type="ARBA" id="ARBA00022563"/>
    </source>
</evidence>
<comment type="subcellular location">
    <subcellularLocation>
        <location evidence="2 12">Cytoplasm</location>
    </subcellularLocation>
</comment>
<name>A0ABW5DDB4_9HYPH</name>
<evidence type="ECO:0000313" key="13">
    <source>
        <dbReference type="EMBL" id="MFD2258513.1"/>
    </source>
</evidence>
<keyword evidence="7 12" id="KW-0963">Cytoplasm</keyword>
<dbReference type="NCBIfam" id="TIGR03120">
    <property type="entry name" value="one_C_mch"/>
    <property type="match status" value="1"/>
</dbReference>
<reference evidence="14" key="1">
    <citation type="journal article" date="2019" name="Int. J. Syst. Evol. Microbiol.">
        <title>The Global Catalogue of Microorganisms (GCM) 10K type strain sequencing project: providing services to taxonomists for standard genome sequencing and annotation.</title>
        <authorList>
            <consortium name="The Broad Institute Genomics Platform"/>
            <consortium name="The Broad Institute Genome Sequencing Center for Infectious Disease"/>
            <person name="Wu L."/>
            <person name="Ma J."/>
        </authorList>
    </citation>
    <scope>NUCLEOTIDE SEQUENCE [LARGE SCALE GENOMIC DNA]</scope>
    <source>
        <strain evidence="14">KCTC 23707</strain>
    </source>
</reference>
<comment type="similarity">
    <text evidence="4 12">Belongs to the MCH family.</text>
</comment>